<dbReference type="Pfam" id="PF00512">
    <property type="entry name" value="HisKA"/>
    <property type="match status" value="1"/>
</dbReference>
<dbReference type="CDD" id="cd17546">
    <property type="entry name" value="REC_hyHK_CKI1_RcsC-like"/>
    <property type="match status" value="1"/>
</dbReference>
<dbReference type="PROSITE" id="PS50109">
    <property type="entry name" value="HIS_KIN"/>
    <property type="match status" value="1"/>
</dbReference>
<sequence>MNERHSIRLSVQAIVAVLVGILVFACAGYARDAFRQHRLAQRVLAATTVQRDLFVAMNALRLERGETEAMAVEPGGPAPAQRVAFVQRLRARSDAALSPVLKEIAALSPDSDAFLQADIRTRFARLQSARAAVDAGIRLPSEHRPPDLESEWMASATALTDSLTQTTARLSAEVIRLNPSSARLIGISQLAWATRAAAGTDSLLKGRAAIFDRPLTPTQQREFDSLTDRVDVLWEIVKNEAAETGSRPLTDAVRKADLDYFVRDRALRNRVLADVNAGRPAPGRPEQVSIDTPGLTSLTNVSSTAANLATGQAAQQADAAEQRFYAAIGVMIITLSGGLAAIVFVSRYVLHPLARITRAMGLVAAGDLDRRIPDVDRPDEVGDLARALGVFQQNARAKLKADEALLASRIAQRTAESAAAAKAQFLANMSHEIRTPLTVVIGFAGLLAKTEGLPDKARSHVTRIVDGGRALLSLVNDILDLSRIEAGRIELDAQPLALAGFLHDTVEMLRPQAEKKDLSLALVLDSELPDQVLADSERVRRVLNNLLANAIKFTFAGRIAVEAGYSAEAGGRLVVRVRDTGIGIRPEDRERLFERFTQVDESDTRRFGGAGLGLAIARGLVEQMGGEIGVDSIPGAGSTFWFQIPAPPVSAQPTEAKAEREEDPTLRALRVLVVDDVPSNRDVLAALLSRPDLQLCEAANGVEAIEAAGRNAFDVILMDLQMPVMDGFAAAREIRAASPLNAATPILAVTANVLAPVMEACRAAGISDYISKPINPAELLHKIECWTHLRQA</sequence>
<dbReference type="SMART" id="SM00387">
    <property type="entry name" value="HATPase_c"/>
    <property type="match status" value="1"/>
</dbReference>
<evidence type="ECO:0000313" key="14">
    <source>
        <dbReference type="EMBL" id="QUD85941.1"/>
    </source>
</evidence>
<evidence type="ECO:0000256" key="8">
    <source>
        <dbReference type="PROSITE-ProRule" id="PRU00169"/>
    </source>
</evidence>
<evidence type="ECO:0000256" key="9">
    <source>
        <dbReference type="SAM" id="MobiDB-lite"/>
    </source>
</evidence>
<dbReference type="PROSITE" id="PS50110">
    <property type="entry name" value="RESPONSE_REGULATORY"/>
    <property type="match status" value="1"/>
</dbReference>
<keyword evidence="7" id="KW-0902">Two-component regulatory system</keyword>
<dbReference type="Pfam" id="PF00072">
    <property type="entry name" value="Response_reg"/>
    <property type="match status" value="1"/>
</dbReference>
<comment type="catalytic activity">
    <reaction evidence="1">
        <text>ATP + protein L-histidine = ADP + protein N-phospho-L-histidine.</text>
        <dbReference type="EC" id="2.7.13.3"/>
    </reaction>
</comment>
<dbReference type="EC" id="2.7.13.3" evidence="3"/>
<dbReference type="InterPro" id="IPR036890">
    <property type="entry name" value="HATPase_C_sf"/>
</dbReference>
<dbReference type="PANTHER" id="PTHR45339:SF1">
    <property type="entry name" value="HYBRID SIGNAL TRANSDUCTION HISTIDINE KINASE J"/>
    <property type="match status" value="1"/>
</dbReference>
<keyword evidence="5" id="KW-0808">Transferase</keyword>
<evidence type="ECO:0000259" key="11">
    <source>
        <dbReference type="PROSITE" id="PS50109"/>
    </source>
</evidence>
<dbReference type="GO" id="GO:0016020">
    <property type="term" value="C:membrane"/>
    <property type="evidence" value="ECO:0007669"/>
    <property type="project" value="UniProtKB-SubCell"/>
</dbReference>
<keyword evidence="10" id="KW-1133">Transmembrane helix</keyword>
<dbReference type="CDD" id="cd00082">
    <property type="entry name" value="HisKA"/>
    <property type="match status" value="1"/>
</dbReference>
<dbReference type="InterPro" id="IPR011006">
    <property type="entry name" value="CheY-like_superfamily"/>
</dbReference>
<feature type="domain" description="HAMP" evidence="13">
    <location>
        <begin position="347"/>
        <end position="400"/>
    </location>
</feature>
<evidence type="ECO:0000256" key="1">
    <source>
        <dbReference type="ARBA" id="ARBA00000085"/>
    </source>
</evidence>
<dbReference type="SMART" id="SM00388">
    <property type="entry name" value="HisKA"/>
    <property type="match status" value="1"/>
</dbReference>
<dbReference type="InterPro" id="IPR001789">
    <property type="entry name" value="Sig_transdc_resp-reg_receiver"/>
</dbReference>
<dbReference type="GO" id="GO:0000155">
    <property type="term" value="F:phosphorelay sensor kinase activity"/>
    <property type="evidence" value="ECO:0007669"/>
    <property type="project" value="InterPro"/>
</dbReference>
<evidence type="ECO:0000256" key="3">
    <source>
        <dbReference type="ARBA" id="ARBA00012438"/>
    </source>
</evidence>
<keyword evidence="15" id="KW-1185">Reference proteome</keyword>
<feature type="region of interest" description="Disordered" evidence="9">
    <location>
        <begin position="276"/>
        <end position="295"/>
    </location>
</feature>
<dbReference type="InterPro" id="IPR004358">
    <property type="entry name" value="Sig_transdc_His_kin-like_C"/>
</dbReference>
<dbReference type="InterPro" id="IPR003660">
    <property type="entry name" value="HAMP_dom"/>
</dbReference>
<dbReference type="Pfam" id="PF02518">
    <property type="entry name" value="HATPase_c"/>
    <property type="match status" value="1"/>
</dbReference>
<evidence type="ECO:0000256" key="4">
    <source>
        <dbReference type="ARBA" id="ARBA00022553"/>
    </source>
</evidence>
<evidence type="ECO:0000259" key="13">
    <source>
        <dbReference type="PROSITE" id="PS50885"/>
    </source>
</evidence>
<dbReference type="SUPFAM" id="SSF47384">
    <property type="entry name" value="Homodimeric domain of signal transducing histidine kinase"/>
    <property type="match status" value="1"/>
</dbReference>
<dbReference type="Gene3D" id="6.10.340.10">
    <property type="match status" value="1"/>
</dbReference>
<gene>
    <name evidence="14" type="ORF">KCG34_12570</name>
</gene>
<dbReference type="InterPro" id="IPR036097">
    <property type="entry name" value="HisK_dim/P_sf"/>
</dbReference>
<feature type="modified residue" description="4-aspartylphosphate" evidence="8">
    <location>
        <position position="719"/>
    </location>
</feature>
<dbReference type="Proteomes" id="UP000676409">
    <property type="component" value="Chromosome"/>
</dbReference>
<evidence type="ECO:0000256" key="6">
    <source>
        <dbReference type="ARBA" id="ARBA00022777"/>
    </source>
</evidence>
<dbReference type="SUPFAM" id="SSF55874">
    <property type="entry name" value="ATPase domain of HSP90 chaperone/DNA topoisomerase II/histidine kinase"/>
    <property type="match status" value="1"/>
</dbReference>
<proteinExistence type="predicted"/>
<evidence type="ECO:0000256" key="7">
    <source>
        <dbReference type="ARBA" id="ARBA00023012"/>
    </source>
</evidence>
<dbReference type="AlphaFoldDB" id="A0A975FVK1"/>
<feature type="transmembrane region" description="Helical" evidence="10">
    <location>
        <begin position="324"/>
        <end position="350"/>
    </location>
</feature>
<dbReference type="SMART" id="SM00448">
    <property type="entry name" value="REC"/>
    <property type="match status" value="1"/>
</dbReference>
<dbReference type="Pfam" id="PF00672">
    <property type="entry name" value="HAMP"/>
    <property type="match status" value="1"/>
</dbReference>
<dbReference type="InterPro" id="IPR003661">
    <property type="entry name" value="HisK_dim/P_dom"/>
</dbReference>
<dbReference type="KEGG" id="caul:KCG34_12570"/>
<evidence type="ECO:0000256" key="5">
    <source>
        <dbReference type="ARBA" id="ARBA00022679"/>
    </source>
</evidence>
<dbReference type="InterPro" id="IPR003594">
    <property type="entry name" value="HATPase_dom"/>
</dbReference>
<dbReference type="InterPro" id="IPR005467">
    <property type="entry name" value="His_kinase_dom"/>
</dbReference>
<dbReference type="PANTHER" id="PTHR45339">
    <property type="entry name" value="HYBRID SIGNAL TRANSDUCTION HISTIDINE KINASE J"/>
    <property type="match status" value="1"/>
</dbReference>
<dbReference type="SUPFAM" id="SSF52172">
    <property type="entry name" value="CheY-like"/>
    <property type="match status" value="1"/>
</dbReference>
<dbReference type="SMART" id="SM00304">
    <property type="entry name" value="HAMP"/>
    <property type="match status" value="1"/>
</dbReference>
<evidence type="ECO:0000313" key="15">
    <source>
        <dbReference type="Proteomes" id="UP000676409"/>
    </source>
</evidence>
<dbReference type="CDD" id="cd06225">
    <property type="entry name" value="HAMP"/>
    <property type="match status" value="1"/>
</dbReference>
<dbReference type="PROSITE" id="PS51257">
    <property type="entry name" value="PROKAR_LIPOPROTEIN"/>
    <property type="match status" value="1"/>
</dbReference>
<evidence type="ECO:0000256" key="2">
    <source>
        <dbReference type="ARBA" id="ARBA00004370"/>
    </source>
</evidence>
<keyword evidence="6" id="KW-0418">Kinase</keyword>
<keyword evidence="10" id="KW-0812">Transmembrane</keyword>
<accession>A0A975FVK1</accession>
<dbReference type="Gene3D" id="1.10.287.130">
    <property type="match status" value="1"/>
</dbReference>
<organism evidence="14 15">
    <name type="scientific">Phenylobacterium montanum</name>
    <dbReference type="NCBI Taxonomy" id="2823693"/>
    <lineage>
        <taxon>Bacteria</taxon>
        <taxon>Pseudomonadati</taxon>
        <taxon>Pseudomonadota</taxon>
        <taxon>Alphaproteobacteria</taxon>
        <taxon>Caulobacterales</taxon>
        <taxon>Caulobacteraceae</taxon>
        <taxon>Phenylobacterium</taxon>
    </lineage>
</organism>
<evidence type="ECO:0000259" key="12">
    <source>
        <dbReference type="PROSITE" id="PS50110"/>
    </source>
</evidence>
<dbReference type="EMBL" id="CP073078">
    <property type="protein sequence ID" value="QUD85941.1"/>
    <property type="molecule type" value="Genomic_DNA"/>
</dbReference>
<dbReference type="RefSeq" id="WP_211935993.1">
    <property type="nucleotide sequence ID" value="NZ_CP073078.1"/>
</dbReference>
<dbReference type="PROSITE" id="PS50885">
    <property type="entry name" value="HAMP"/>
    <property type="match status" value="1"/>
</dbReference>
<feature type="transmembrane region" description="Helical" evidence="10">
    <location>
        <begin position="9"/>
        <end position="30"/>
    </location>
</feature>
<dbReference type="FunFam" id="3.30.565.10:FF:000078">
    <property type="entry name" value="Two-component sensor histidine kinase"/>
    <property type="match status" value="1"/>
</dbReference>
<comment type="subcellular location">
    <subcellularLocation>
        <location evidence="2">Membrane</location>
    </subcellularLocation>
</comment>
<dbReference type="PRINTS" id="PR00344">
    <property type="entry name" value="BCTRLSENSOR"/>
</dbReference>
<evidence type="ECO:0000256" key="10">
    <source>
        <dbReference type="SAM" id="Phobius"/>
    </source>
</evidence>
<feature type="domain" description="Histidine kinase" evidence="11">
    <location>
        <begin position="428"/>
        <end position="648"/>
    </location>
</feature>
<keyword evidence="10" id="KW-0472">Membrane</keyword>
<feature type="domain" description="Response regulatory" evidence="12">
    <location>
        <begin position="670"/>
        <end position="787"/>
    </location>
</feature>
<dbReference type="Gene3D" id="3.30.565.10">
    <property type="entry name" value="Histidine kinase-like ATPase, C-terminal domain"/>
    <property type="match status" value="1"/>
</dbReference>
<dbReference type="CDD" id="cd16922">
    <property type="entry name" value="HATPase_EvgS-ArcB-TorS-like"/>
    <property type="match status" value="1"/>
</dbReference>
<dbReference type="Gene3D" id="3.40.50.2300">
    <property type="match status" value="1"/>
</dbReference>
<dbReference type="SUPFAM" id="SSF158472">
    <property type="entry name" value="HAMP domain-like"/>
    <property type="match status" value="1"/>
</dbReference>
<protein>
    <recommendedName>
        <fullName evidence="3">histidine kinase</fullName>
        <ecNumber evidence="3">2.7.13.3</ecNumber>
    </recommendedName>
</protein>
<reference evidence="14" key="1">
    <citation type="submission" date="2021-04" db="EMBL/GenBank/DDBJ databases">
        <title>The complete genome sequence of Caulobacter sp. S6.</title>
        <authorList>
            <person name="Tang Y."/>
            <person name="Ouyang W."/>
            <person name="Liu Q."/>
            <person name="Huang B."/>
            <person name="Guo Z."/>
            <person name="Lei P."/>
        </authorList>
    </citation>
    <scope>NUCLEOTIDE SEQUENCE</scope>
    <source>
        <strain evidence="14">S6</strain>
    </source>
</reference>
<name>A0A975FVK1_9CAUL</name>
<keyword evidence="4 8" id="KW-0597">Phosphoprotein</keyword>